<proteinExistence type="predicted"/>
<evidence type="ECO:0000313" key="1">
    <source>
        <dbReference type="EMBL" id="AMK54348.1"/>
    </source>
</evidence>
<evidence type="ECO:0000313" key="2">
    <source>
        <dbReference type="Proteomes" id="UP000069771"/>
    </source>
</evidence>
<gene>
    <name evidence="1" type="ORF">AALO17_12140</name>
</gene>
<accession>A0A140DUM1</accession>
<sequence length="62" mass="7400">MQIVPYKLLYVIVSCFQYNRIYAGRNQKAAHLKTPLTAIYMGEMRFEKQRRRNLNDRFSGAE</sequence>
<name>A0A140DUM1_9FIRM</name>
<organism evidence="1 2">
    <name type="scientific">Faecalibaculum rodentium</name>
    <dbReference type="NCBI Taxonomy" id="1702221"/>
    <lineage>
        <taxon>Bacteria</taxon>
        <taxon>Bacillati</taxon>
        <taxon>Bacillota</taxon>
        <taxon>Erysipelotrichia</taxon>
        <taxon>Erysipelotrichales</taxon>
        <taxon>Erysipelotrichaceae</taxon>
        <taxon>Faecalibaculum</taxon>
    </lineage>
</organism>
<dbReference type="EMBL" id="CP011391">
    <property type="protein sequence ID" value="AMK54348.1"/>
    <property type="molecule type" value="Genomic_DNA"/>
</dbReference>
<protein>
    <submittedName>
        <fullName evidence="1">Uncharacterized protein</fullName>
    </submittedName>
</protein>
<dbReference type="Proteomes" id="UP000069771">
    <property type="component" value="Chromosome"/>
</dbReference>
<keyword evidence="2" id="KW-1185">Reference proteome</keyword>
<dbReference type="KEGG" id="fro:AALO17_12140"/>
<reference evidence="1 2" key="1">
    <citation type="journal article" date="2016" name="Gut Pathog.">
        <title>Whole genome sequencing of "Faecalibaculum rodentium" ALO17, isolated from C57BL/6J laboratory mouse feces.</title>
        <authorList>
            <person name="Lim S."/>
            <person name="Chang D.H."/>
            <person name="Ahn S."/>
            <person name="Kim B.C."/>
        </authorList>
    </citation>
    <scope>NUCLEOTIDE SEQUENCE [LARGE SCALE GENOMIC DNA]</scope>
    <source>
        <strain evidence="1 2">Alo17</strain>
    </source>
</reference>
<dbReference type="STRING" id="1702221.AALO17_12140"/>
<dbReference type="AlphaFoldDB" id="A0A140DUM1"/>